<reference evidence="2 3" key="1">
    <citation type="submission" date="2019-05" db="EMBL/GenBank/DDBJ databases">
        <title>Another draft genome of Portunus trituberculatus and its Hox gene families provides insights of decapod evolution.</title>
        <authorList>
            <person name="Jeong J.-H."/>
            <person name="Song I."/>
            <person name="Kim S."/>
            <person name="Choi T."/>
            <person name="Kim D."/>
            <person name="Ryu S."/>
            <person name="Kim W."/>
        </authorList>
    </citation>
    <scope>NUCLEOTIDE SEQUENCE [LARGE SCALE GENOMIC DNA]</scope>
    <source>
        <tissue evidence="2">Muscle</tissue>
    </source>
</reference>
<keyword evidence="3" id="KW-1185">Reference proteome</keyword>
<dbReference type="Proteomes" id="UP000324222">
    <property type="component" value="Unassembled WGS sequence"/>
</dbReference>
<name>A0A5B7K1A9_PORTR</name>
<feature type="compositionally biased region" description="Polar residues" evidence="1">
    <location>
        <begin position="100"/>
        <end position="110"/>
    </location>
</feature>
<dbReference type="AlphaFoldDB" id="A0A5B7K1A9"/>
<evidence type="ECO:0000313" key="2">
    <source>
        <dbReference type="EMBL" id="MPC98918.1"/>
    </source>
</evidence>
<evidence type="ECO:0000256" key="1">
    <source>
        <dbReference type="SAM" id="MobiDB-lite"/>
    </source>
</evidence>
<dbReference type="EMBL" id="VSRR010116145">
    <property type="protein sequence ID" value="MPC98918.1"/>
    <property type="molecule type" value="Genomic_DNA"/>
</dbReference>
<proteinExistence type="predicted"/>
<accession>A0A5B7K1A9</accession>
<feature type="region of interest" description="Disordered" evidence="1">
    <location>
        <begin position="61"/>
        <end position="110"/>
    </location>
</feature>
<sequence>MCVCGGGGGGDLRRAPGRLHYLHLPDCGTSFRAGGKRPRQAGRSSSNGAIIDIHQLANFNGESSKLNSGRPHLSRDHPGALSTLGRGYGDRGGGRGKNIILNSPKLSRQP</sequence>
<gene>
    <name evidence="2" type="ORF">E2C01_094305</name>
</gene>
<feature type="region of interest" description="Disordered" evidence="1">
    <location>
        <begin position="30"/>
        <end position="49"/>
    </location>
</feature>
<evidence type="ECO:0000313" key="3">
    <source>
        <dbReference type="Proteomes" id="UP000324222"/>
    </source>
</evidence>
<organism evidence="2 3">
    <name type="scientific">Portunus trituberculatus</name>
    <name type="common">Swimming crab</name>
    <name type="synonym">Neptunus trituberculatus</name>
    <dbReference type="NCBI Taxonomy" id="210409"/>
    <lineage>
        <taxon>Eukaryota</taxon>
        <taxon>Metazoa</taxon>
        <taxon>Ecdysozoa</taxon>
        <taxon>Arthropoda</taxon>
        <taxon>Crustacea</taxon>
        <taxon>Multicrustacea</taxon>
        <taxon>Malacostraca</taxon>
        <taxon>Eumalacostraca</taxon>
        <taxon>Eucarida</taxon>
        <taxon>Decapoda</taxon>
        <taxon>Pleocyemata</taxon>
        <taxon>Brachyura</taxon>
        <taxon>Eubrachyura</taxon>
        <taxon>Portunoidea</taxon>
        <taxon>Portunidae</taxon>
        <taxon>Portuninae</taxon>
        <taxon>Portunus</taxon>
    </lineage>
</organism>
<comment type="caution">
    <text evidence="2">The sequence shown here is derived from an EMBL/GenBank/DDBJ whole genome shotgun (WGS) entry which is preliminary data.</text>
</comment>
<protein>
    <submittedName>
        <fullName evidence="2">Uncharacterized protein</fullName>
    </submittedName>
</protein>